<evidence type="ECO:0000256" key="7">
    <source>
        <dbReference type="ARBA" id="ARBA00022801"/>
    </source>
</evidence>
<dbReference type="PANTHER" id="PTHR31707">
    <property type="entry name" value="PECTINESTERASE"/>
    <property type="match status" value="1"/>
</dbReference>
<dbReference type="SUPFAM" id="SSF101148">
    <property type="entry name" value="Plant invertase/pectin methylesterase inhibitor"/>
    <property type="match status" value="1"/>
</dbReference>
<dbReference type="GO" id="GO:0045490">
    <property type="term" value="P:pectin catabolic process"/>
    <property type="evidence" value="ECO:0007669"/>
    <property type="project" value="UniProtKB-UniRule"/>
</dbReference>
<dbReference type="SUPFAM" id="SSF51126">
    <property type="entry name" value="Pectin lyase-like"/>
    <property type="match status" value="1"/>
</dbReference>
<dbReference type="GO" id="GO:0042545">
    <property type="term" value="P:cell wall modification"/>
    <property type="evidence" value="ECO:0007669"/>
    <property type="project" value="UniProtKB-UniRule"/>
</dbReference>
<dbReference type="InterPro" id="IPR012334">
    <property type="entry name" value="Pectin_lyas_fold"/>
</dbReference>
<dbReference type="CDD" id="cd15798">
    <property type="entry name" value="PMEI-like_3"/>
    <property type="match status" value="1"/>
</dbReference>
<dbReference type="FunFam" id="2.160.20.10:FF:000001">
    <property type="entry name" value="Pectinesterase"/>
    <property type="match status" value="1"/>
</dbReference>
<evidence type="ECO:0000256" key="4">
    <source>
        <dbReference type="ARBA" id="ARBA00007786"/>
    </source>
</evidence>
<organism evidence="17 19">
    <name type="scientific">Carya illinoinensis</name>
    <name type="common">Pecan</name>
    <dbReference type="NCBI Taxonomy" id="32201"/>
    <lineage>
        <taxon>Eukaryota</taxon>
        <taxon>Viridiplantae</taxon>
        <taxon>Streptophyta</taxon>
        <taxon>Embryophyta</taxon>
        <taxon>Tracheophyta</taxon>
        <taxon>Spermatophyta</taxon>
        <taxon>Magnoliopsida</taxon>
        <taxon>eudicotyledons</taxon>
        <taxon>Gunneridae</taxon>
        <taxon>Pentapetalae</taxon>
        <taxon>rosids</taxon>
        <taxon>fabids</taxon>
        <taxon>Fagales</taxon>
        <taxon>Juglandaceae</taxon>
        <taxon>Carya</taxon>
    </lineage>
</organism>
<evidence type="ECO:0000256" key="1">
    <source>
        <dbReference type="ARBA" id="ARBA00004191"/>
    </source>
</evidence>
<evidence type="ECO:0000313" key="17">
    <source>
        <dbReference type="EMBL" id="KAG6646665.1"/>
    </source>
</evidence>
<dbReference type="InterPro" id="IPR033131">
    <property type="entry name" value="Pectinesterase_Asp_AS"/>
</dbReference>
<comment type="caution">
    <text evidence="17">The sequence shown here is derived from an EMBL/GenBank/DDBJ whole genome shotgun (WGS) entry which is preliminary data.</text>
</comment>
<evidence type="ECO:0000313" key="18">
    <source>
        <dbReference type="EMBL" id="KAG6702255.1"/>
    </source>
</evidence>
<dbReference type="PROSITE" id="PS00503">
    <property type="entry name" value="PECTINESTERASE_2"/>
    <property type="match status" value="1"/>
</dbReference>
<keyword evidence="19" id="KW-1185">Reference proteome</keyword>
<keyword evidence="9" id="KW-1015">Disulfide bond</keyword>
<dbReference type="EMBL" id="CM031815">
    <property type="protein sequence ID" value="KAG6646665.1"/>
    <property type="molecule type" value="Genomic_DNA"/>
</dbReference>
<sequence length="589" mass="65796">MPKEDDDGRSKRIAIISLCSILLVSMVVAVTVGVNLNRLDSSDPKNGNKFHEVSDTMKAIESICQPTDYKQDCIKTLNTEAGQTTDPKELIQAAFKVAMKHISEGAKKSIVLHELEKDPRAKQALNNCKELLDSAIAELKHAFAEVGEFDLSKVEKVLIDLKIWLSAVITYQETCLDGFQNTTSHAGQKMKEALKSAMRLSSNGLAIISDISSVLTGLEIPGLSGHRRLLQDLPNVLGHGDSVPQEWINNLGVRRLLEAHPANNIRHDLVVAKDGSGDFKTINEALFHIPKNGNKTFVLYIKEGVYHEYVQINKSMTHLMMLGDGAQKTRITGNKNFIDGTPTFKTSTVSVSGDNFIAMNIGFENTAGPEKHQAVALRVQADMSIFYNCSMDGYQDTLYAHTKRQFYRDCTVSGTIDFVFGDAAAVLQNCTFVVRKPLENQQCIVTAQGRKERRQPTALILQDCTFVADPAFYPVRFDRGAYLGRPWKEYSRTIIMESYIDDLIQPQGWLPWMGDFALRTCFYAEFNNRGPGSKLKDRVKWRGIKNITRAHALDFSPGRFVWGDMWIKPIGLPYTSGFTTTETQIIGKP</sequence>
<evidence type="ECO:0000256" key="2">
    <source>
        <dbReference type="ARBA" id="ARBA00005184"/>
    </source>
</evidence>
<dbReference type="SMART" id="SM00856">
    <property type="entry name" value="PMEI"/>
    <property type="match status" value="1"/>
</dbReference>
<feature type="active site" evidence="13">
    <location>
        <position position="417"/>
    </location>
</feature>
<dbReference type="NCBIfam" id="TIGR01614">
    <property type="entry name" value="PME_inhib"/>
    <property type="match status" value="1"/>
</dbReference>
<dbReference type="EC" id="3.1.1.11" evidence="5 14"/>
<dbReference type="Pfam" id="PF04043">
    <property type="entry name" value="PMEI"/>
    <property type="match status" value="1"/>
</dbReference>
<keyword evidence="15" id="KW-0472">Membrane</keyword>
<reference evidence="18" key="2">
    <citation type="submission" date="2021-01" db="EMBL/GenBank/DDBJ databases">
        <authorList>
            <person name="Lovell J.T."/>
            <person name="Bentley N."/>
            <person name="Bhattarai G."/>
            <person name="Jenkins J.W."/>
            <person name="Sreedasyam A."/>
            <person name="Alarcon Y."/>
            <person name="Bock C."/>
            <person name="Boston L."/>
            <person name="Carlson J."/>
            <person name="Cervantes K."/>
            <person name="Clermont K."/>
            <person name="Krom N."/>
            <person name="Kubenka K."/>
            <person name="Mamidi S."/>
            <person name="Mattison C."/>
            <person name="Monteros M."/>
            <person name="Pisani C."/>
            <person name="Plott C."/>
            <person name="Rajasekar S."/>
            <person name="Rhein H.S."/>
            <person name="Rohla C."/>
            <person name="Song M."/>
            <person name="Hilaire R.S."/>
            <person name="Shu S."/>
            <person name="Wells L."/>
            <person name="Wang X."/>
            <person name="Webber J."/>
            <person name="Heerema R.J."/>
            <person name="Klein P."/>
            <person name="Conner P."/>
            <person name="Grauke L."/>
            <person name="Grimwood J."/>
            <person name="Schmutz J."/>
            <person name="Randall J.J."/>
        </authorList>
    </citation>
    <scope>NUCLEOTIDE SEQUENCE</scope>
    <source>
        <tissue evidence="18">Leaf</tissue>
    </source>
</reference>
<accession>A0A8T1PU28</accession>
<dbReference type="FunFam" id="1.20.140.40:FF:000001">
    <property type="entry name" value="Pectinesterase"/>
    <property type="match status" value="1"/>
</dbReference>
<comment type="similarity">
    <text evidence="3">In the N-terminal section; belongs to the PMEI family.</text>
</comment>
<feature type="transmembrane region" description="Helical" evidence="15">
    <location>
        <begin position="12"/>
        <end position="36"/>
    </location>
</feature>
<keyword evidence="7 14" id="KW-0378">Hydrolase</keyword>
<comment type="catalytic activity">
    <reaction evidence="11 14">
        <text>[(1-&gt;4)-alpha-D-galacturonosyl methyl ester](n) + n H2O = [(1-&gt;4)-alpha-D-galacturonosyl](n) + n methanol + n H(+)</text>
        <dbReference type="Rhea" id="RHEA:22380"/>
        <dbReference type="Rhea" id="RHEA-COMP:14570"/>
        <dbReference type="Rhea" id="RHEA-COMP:14573"/>
        <dbReference type="ChEBI" id="CHEBI:15377"/>
        <dbReference type="ChEBI" id="CHEBI:15378"/>
        <dbReference type="ChEBI" id="CHEBI:17790"/>
        <dbReference type="ChEBI" id="CHEBI:140522"/>
        <dbReference type="ChEBI" id="CHEBI:140523"/>
        <dbReference type="EC" id="3.1.1.11"/>
    </reaction>
</comment>
<evidence type="ECO:0000256" key="15">
    <source>
        <dbReference type="SAM" id="Phobius"/>
    </source>
</evidence>
<evidence type="ECO:0000256" key="14">
    <source>
        <dbReference type="RuleBase" id="RU000589"/>
    </source>
</evidence>
<dbReference type="InterPro" id="IPR035513">
    <property type="entry name" value="Invertase/methylesterase_inhib"/>
</dbReference>
<comment type="subcellular location">
    <subcellularLocation>
        <location evidence="1">Secreted</location>
        <location evidence="1">Cell wall</location>
    </subcellularLocation>
</comment>
<gene>
    <name evidence="17" type="ORF">CIPAW_07G023700</name>
    <name evidence="18" type="ORF">I3842_07G024700</name>
</gene>
<dbReference type="Proteomes" id="UP000811246">
    <property type="component" value="Chromosome 7"/>
</dbReference>
<keyword evidence="15" id="KW-0812">Transmembrane</keyword>
<name>A0A8T1PU28_CARIL</name>
<dbReference type="Gene3D" id="1.20.140.40">
    <property type="entry name" value="Invertase/pectin methylesterase inhibitor family protein"/>
    <property type="match status" value="1"/>
</dbReference>
<evidence type="ECO:0000256" key="10">
    <source>
        <dbReference type="ARBA" id="ARBA00023180"/>
    </source>
</evidence>
<protein>
    <recommendedName>
        <fullName evidence="5 14">Pectinesterase</fullName>
        <ecNumber evidence="5 14">3.1.1.11</ecNumber>
    </recommendedName>
</protein>
<keyword evidence="15" id="KW-1133">Transmembrane helix</keyword>
<dbReference type="EMBL" id="CM031831">
    <property type="protein sequence ID" value="KAG6702255.1"/>
    <property type="molecule type" value="Genomic_DNA"/>
</dbReference>
<evidence type="ECO:0000256" key="13">
    <source>
        <dbReference type="PROSITE-ProRule" id="PRU10040"/>
    </source>
</evidence>
<keyword evidence="8 14" id="KW-0063">Aspartyl esterase</keyword>
<dbReference type="InterPro" id="IPR011050">
    <property type="entry name" value="Pectin_lyase_fold/virulence"/>
</dbReference>
<evidence type="ECO:0000256" key="5">
    <source>
        <dbReference type="ARBA" id="ARBA00013229"/>
    </source>
</evidence>
<keyword evidence="6" id="KW-0964">Secreted</keyword>
<dbReference type="Pfam" id="PF01095">
    <property type="entry name" value="Pectinesterase"/>
    <property type="match status" value="1"/>
</dbReference>
<dbReference type="GO" id="GO:0030599">
    <property type="term" value="F:pectinesterase activity"/>
    <property type="evidence" value="ECO:0007669"/>
    <property type="project" value="UniProtKB-UniRule"/>
</dbReference>
<dbReference type="InterPro" id="IPR000070">
    <property type="entry name" value="Pectinesterase_cat"/>
</dbReference>
<reference evidence="17" key="1">
    <citation type="submission" date="2020-12" db="EMBL/GenBank/DDBJ databases">
        <title>WGS assembly of Carya illinoinensis cv. Pawnee.</title>
        <authorList>
            <person name="Platts A."/>
            <person name="Shu S."/>
            <person name="Wright S."/>
            <person name="Barry K."/>
            <person name="Edger P."/>
            <person name="Pires J.C."/>
            <person name="Schmutz J."/>
        </authorList>
    </citation>
    <scope>NUCLEOTIDE SEQUENCE</scope>
    <source>
        <tissue evidence="17">Leaf</tissue>
    </source>
</reference>
<dbReference type="Gene3D" id="2.160.20.10">
    <property type="entry name" value="Single-stranded right-handed beta-helix, Pectin lyase-like"/>
    <property type="match status" value="1"/>
</dbReference>
<keyword evidence="10" id="KW-0325">Glycoprotein</keyword>
<dbReference type="InterPro" id="IPR006501">
    <property type="entry name" value="Pectinesterase_inhib_dom"/>
</dbReference>
<evidence type="ECO:0000256" key="6">
    <source>
        <dbReference type="ARBA" id="ARBA00022512"/>
    </source>
</evidence>
<evidence type="ECO:0000256" key="11">
    <source>
        <dbReference type="ARBA" id="ARBA00047928"/>
    </source>
</evidence>
<proteinExistence type="inferred from homology"/>
<evidence type="ECO:0000256" key="3">
    <source>
        <dbReference type="ARBA" id="ARBA00006027"/>
    </source>
</evidence>
<comment type="function">
    <text evidence="12">Acts in the modification of cell walls via demethylesterification of cell wall pectin.</text>
</comment>
<evidence type="ECO:0000256" key="8">
    <source>
        <dbReference type="ARBA" id="ARBA00023085"/>
    </source>
</evidence>
<evidence type="ECO:0000313" key="19">
    <source>
        <dbReference type="Proteomes" id="UP000811609"/>
    </source>
</evidence>
<dbReference type="OrthoDB" id="2019149at2759"/>
<keyword evidence="6" id="KW-0134">Cell wall</keyword>
<comment type="pathway">
    <text evidence="2 14">Glycan metabolism; pectin degradation; 2-dehydro-3-deoxy-D-gluconate from pectin: step 1/5.</text>
</comment>
<dbReference type="AlphaFoldDB" id="A0A8T1PU28"/>
<evidence type="ECO:0000259" key="16">
    <source>
        <dbReference type="SMART" id="SM00856"/>
    </source>
</evidence>
<comment type="similarity">
    <text evidence="4">In the C-terminal section; belongs to the pectinesterase family.</text>
</comment>
<dbReference type="GO" id="GO:0004857">
    <property type="term" value="F:enzyme inhibitor activity"/>
    <property type="evidence" value="ECO:0007669"/>
    <property type="project" value="InterPro"/>
</dbReference>
<evidence type="ECO:0000256" key="12">
    <source>
        <dbReference type="ARBA" id="ARBA00057335"/>
    </source>
</evidence>
<evidence type="ECO:0000256" key="9">
    <source>
        <dbReference type="ARBA" id="ARBA00023157"/>
    </source>
</evidence>
<dbReference type="Proteomes" id="UP000811609">
    <property type="component" value="Chromosome 7"/>
</dbReference>
<feature type="domain" description="Pectinesterase inhibitor" evidence="16">
    <location>
        <begin position="55"/>
        <end position="207"/>
    </location>
</feature>